<evidence type="ECO:0000313" key="3">
    <source>
        <dbReference type="Proteomes" id="UP001320544"/>
    </source>
</evidence>
<keyword evidence="1" id="KW-1133">Transmembrane helix</keyword>
<feature type="transmembrane region" description="Helical" evidence="1">
    <location>
        <begin position="73"/>
        <end position="97"/>
    </location>
</feature>
<feature type="transmembrane region" description="Helical" evidence="1">
    <location>
        <begin position="12"/>
        <end position="30"/>
    </location>
</feature>
<dbReference type="EMBL" id="AP025564">
    <property type="protein sequence ID" value="BDE95074.1"/>
    <property type="molecule type" value="Genomic_DNA"/>
</dbReference>
<feature type="transmembrane region" description="Helical" evidence="1">
    <location>
        <begin position="103"/>
        <end position="120"/>
    </location>
</feature>
<dbReference type="RefSeq" id="WP_102379265.1">
    <property type="nucleotide sequence ID" value="NZ_AP025564.1"/>
</dbReference>
<sequence length="144" mass="16472">MADLPRTTNTGLALFALAALLTFGFITLLQFTPMPWFFGALIAMHCGIALFIISKRLFKNCTYIVARYYRFEYLLLVPYLLIMAYAFASKANIVPLFETEKSIVTLAYTFTCLVLTIWNFQRMRKDVLNQQDEVLASRKALGAF</sequence>
<feature type="transmembrane region" description="Helical" evidence="1">
    <location>
        <begin position="36"/>
        <end position="53"/>
    </location>
</feature>
<evidence type="ECO:0000256" key="1">
    <source>
        <dbReference type="SAM" id="Phobius"/>
    </source>
</evidence>
<organism evidence="2 3">
    <name type="scientific">Raoultibacter timonensis</name>
    <dbReference type="NCBI Taxonomy" id="1907662"/>
    <lineage>
        <taxon>Bacteria</taxon>
        <taxon>Bacillati</taxon>
        <taxon>Actinomycetota</taxon>
        <taxon>Coriobacteriia</taxon>
        <taxon>Eggerthellales</taxon>
        <taxon>Eggerthellaceae</taxon>
        <taxon>Raoultibacter</taxon>
    </lineage>
</organism>
<keyword evidence="3" id="KW-1185">Reference proteome</keyword>
<name>A0ABN6MAQ2_9ACTN</name>
<accession>A0ABN6MAQ2</accession>
<dbReference type="Proteomes" id="UP001320544">
    <property type="component" value="Chromosome"/>
</dbReference>
<protein>
    <submittedName>
        <fullName evidence="2">Uncharacterized protein</fullName>
    </submittedName>
</protein>
<proteinExistence type="predicted"/>
<keyword evidence="1" id="KW-0812">Transmembrane</keyword>
<gene>
    <name evidence="2" type="ORF">CE91St30_04070</name>
</gene>
<evidence type="ECO:0000313" key="2">
    <source>
        <dbReference type="EMBL" id="BDE95074.1"/>
    </source>
</evidence>
<keyword evidence="1" id="KW-0472">Membrane</keyword>
<reference evidence="2 3" key="1">
    <citation type="submission" date="2022-01" db="EMBL/GenBank/DDBJ databases">
        <title>Novel bile acid biosynthetic pathways are enriched in the microbiome of centenarians.</title>
        <authorList>
            <person name="Sato Y."/>
            <person name="Atarashi K."/>
            <person name="Plichta R.D."/>
            <person name="Arai Y."/>
            <person name="Sasajima S."/>
            <person name="Kearney M.S."/>
            <person name="Suda W."/>
            <person name="Takeshita K."/>
            <person name="Sasaki T."/>
            <person name="Okamoto S."/>
            <person name="Skelly N.A."/>
            <person name="Okamura Y."/>
            <person name="Vlamakis H."/>
            <person name="Li Y."/>
            <person name="Tanoue T."/>
            <person name="Takei H."/>
            <person name="Nittono H."/>
            <person name="Narushima S."/>
            <person name="Irie J."/>
            <person name="Itoh H."/>
            <person name="Moriya K."/>
            <person name="Sugiura Y."/>
            <person name="Suematsu M."/>
            <person name="Moritoki N."/>
            <person name="Shibata S."/>
            <person name="Littman R.D."/>
            <person name="Fischbach A.M."/>
            <person name="Uwamino Y."/>
            <person name="Inoue T."/>
            <person name="Honda A."/>
            <person name="Hattori M."/>
            <person name="Murai T."/>
            <person name="Xavier J.R."/>
            <person name="Hirose N."/>
            <person name="Honda K."/>
        </authorList>
    </citation>
    <scope>NUCLEOTIDE SEQUENCE [LARGE SCALE GENOMIC DNA]</scope>
    <source>
        <strain evidence="2 3">CE91-St30</strain>
    </source>
</reference>